<dbReference type="OrthoDB" id="8452595at2"/>
<dbReference type="GO" id="GO:0003676">
    <property type="term" value="F:nucleic acid binding"/>
    <property type="evidence" value="ECO:0007669"/>
    <property type="project" value="InterPro"/>
</dbReference>
<dbReference type="AlphaFoldDB" id="A0A1C3RF48"/>
<evidence type="ECO:0000313" key="4">
    <source>
        <dbReference type="EMBL" id="SCA55916.1"/>
    </source>
</evidence>
<evidence type="ECO:0000313" key="5">
    <source>
        <dbReference type="Proteomes" id="UP000231658"/>
    </source>
</evidence>
<dbReference type="EMBL" id="FLYE01000006">
    <property type="protein sequence ID" value="SCA55916.1"/>
    <property type="molecule type" value="Genomic_DNA"/>
</dbReference>
<evidence type="ECO:0000256" key="2">
    <source>
        <dbReference type="ARBA" id="ARBA00022801"/>
    </source>
</evidence>
<organism evidence="4 5">
    <name type="scientific">Candidatus Terasakiella magnetica</name>
    <dbReference type="NCBI Taxonomy" id="1867952"/>
    <lineage>
        <taxon>Bacteria</taxon>
        <taxon>Pseudomonadati</taxon>
        <taxon>Pseudomonadota</taxon>
        <taxon>Alphaproteobacteria</taxon>
        <taxon>Rhodospirillales</taxon>
        <taxon>Terasakiellaceae</taxon>
        <taxon>Terasakiella</taxon>
    </lineage>
</organism>
<evidence type="ECO:0000256" key="1">
    <source>
        <dbReference type="ARBA" id="ARBA00022723"/>
    </source>
</evidence>
<dbReference type="GO" id="GO:0008270">
    <property type="term" value="F:zinc ion binding"/>
    <property type="evidence" value="ECO:0007669"/>
    <property type="project" value="InterPro"/>
</dbReference>
<proteinExistence type="predicted"/>
<protein>
    <recommendedName>
        <fullName evidence="3">HIRAN domain-containing protein</fullName>
    </recommendedName>
</protein>
<keyword evidence="5" id="KW-1185">Reference proteome</keyword>
<evidence type="ECO:0000259" key="3">
    <source>
        <dbReference type="Pfam" id="PF08797"/>
    </source>
</evidence>
<dbReference type="Gene3D" id="3.30.70.2330">
    <property type="match status" value="1"/>
</dbReference>
<dbReference type="Proteomes" id="UP000231658">
    <property type="component" value="Unassembled WGS sequence"/>
</dbReference>
<dbReference type="GO" id="GO:0016818">
    <property type="term" value="F:hydrolase activity, acting on acid anhydrides, in phosphorus-containing anhydrides"/>
    <property type="evidence" value="ECO:0007669"/>
    <property type="project" value="InterPro"/>
</dbReference>
<accession>A0A1C3RF48</accession>
<keyword evidence="2" id="KW-0378">Hydrolase</keyword>
<dbReference type="RefSeq" id="WP_069186614.1">
    <property type="nucleotide sequence ID" value="NZ_FLYE01000006.1"/>
</dbReference>
<feature type="domain" description="HIRAN" evidence="3">
    <location>
        <begin position="90"/>
        <end position="147"/>
    </location>
</feature>
<dbReference type="STRING" id="1867952.MTBPR1_140034"/>
<sequence>MLCLTVKEISEDLKISKPTVKNRLKDCSKHYVQREFETNYYNYDRTCTAYDFKDIVTKVFKDSAQNKFFEKYLGKYLEQQTAGIRLSNELKIAGTHVIPTEISLGTHIYLVPEPDNPHDSKALKVFNAIDNNHLGYVYREDQEIIFNSPTFKKQQKLFGVITDTESYGFASREDGWIGGQKKYCKWFI</sequence>
<name>A0A1C3RF48_9PROT</name>
<dbReference type="InterPro" id="IPR014905">
    <property type="entry name" value="HIRAN"/>
</dbReference>
<reference evidence="4 5" key="1">
    <citation type="submission" date="2016-07" db="EMBL/GenBank/DDBJ databases">
        <authorList>
            <person name="Lefevre C.T."/>
        </authorList>
    </citation>
    <scope>NUCLEOTIDE SEQUENCE [LARGE SCALE GENOMIC DNA]</scope>
    <source>
        <strain evidence="4">PR1</strain>
    </source>
</reference>
<dbReference type="Pfam" id="PF08797">
    <property type="entry name" value="HIRAN"/>
    <property type="match status" value="1"/>
</dbReference>
<keyword evidence="1" id="KW-0479">Metal-binding</keyword>
<gene>
    <name evidence="4" type="ORF">MTBPR1_140034</name>
</gene>